<accession>A0A9I9EJ30</accession>
<sequence length="195" mass="21846">MNNPFMVQPLNRNPSHAIERCSLSSLNSRRRHHHSRPSCPSRARLHCCHSSLSSIVFVLATTVCSPFLRPRSCPALTTTVARPHLSHRLKSSLLVARYVARAPISCHPKGSIVQPTLKAFNNARKDVGCQVTLKIHTESSKKMEIVKVVKSQKCGLLTLKSQTLTGNIFKYDLNLQKINADSCPEGQNWSRWTKL</sequence>
<dbReference type="EnsemblPlants" id="MELO3C034541.2.1">
    <property type="protein sequence ID" value="MELO3C034541.2.1"/>
    <property type="gene ID" value="MELO3C034541.2"/>
</dbReference>
<evidence type="ECO:0000313" key="1">
    <source>
        <dbReference type="EnsemblPlants" id="MELO3C034541.2.1"/>
    </source>
</evidence>
<dbReference type="AlphaFoldDB" id="A0A9I9EJ30"/>
<dbReference type="Gramene" id="MELO3C034541.2.1">
    <property type="protein sequence ID" value="MELO3C034541.2.1"/>
    <property type="gene ID" value="MELO3C034541.2"/>
</dbReference>
<organism evidence="1">
    <name type="scientific">Cucumis melo</name>
    <name type="common">Muskmelon</name>
    <dbReference type="NCBI Taxonomy" id="3656"/>
    <lineage>
        <taxon>Eukaryota</taxon>
        <taxon>Viridiplantae</taxon>
        <taxon>Streptophyta</taxon>
        <taxon>Embryophyta</taxon>
        <taxon>Tracheophyta</taxon>
        <taxon>Spermatophyta</taxon>
        <taxon>Magnoliopsida</taxon>
        <taxon>eudicotyledons</taxon>
        <taxon>Gunneridae</taxon>
        <taxon>Pentapetalae</taxon>
        <taxon>rosids</taxon>
        <taxon>fabids</taxon>
        <taxon>Cucurbitales</taxon>
        <taxon>Cucurbitaceae</taxon>
        <taxon>Benincaseae</taxon>
        <taxon>Cucumis</taxon>
    </lineage>
</organism>
<proteinExistence type="predicted"/>
<reference evidence="1" key="1">
    <citation type="submission" date="2023-03" db="UniProtKB">
        <authorList>
            <consortium name="EnsemblPlants"/>
        </authorList>
    </citation>
    <scope>IDENTIFICATION</scope>
</reference>
<protein>
    <submittedName>
        <fullName evidence="1">Uncharacterized protein</fullName>
    </submittedName>
</protein>
<name>A0A9I9EJ30_CUCME</name>